<feature type="chain" id="PRO_5002616150" evidence="2">
    <location>
        <begin position="36"/>
        <end position="400"/>
    </location>
</feature>
<name>A0A0H3NB38_CLODC</name>
<feature type="compositionally biased region" description="Low complexity" evidence="1">
    <location>
        <begin position="337"/>
        <end position="385"/>
    </location>
</feature>
<accession>A0A0H3NB38</accession>
<feature type="region of interest" description="Disordered" evidence="1">
    <location>
        <begin position="332"/>
        <end position="385"/>
    </location>
</feature>
<proteinExistence type="predicted"/>
<evidence type="ECO:0000313" key="3">
    <source>
        <dbReference type="EMBL" id="CBA62614.1"/>
    </source>
</evidence>
<organism evidence="3 4">
    <name type="scientific">Clostridioides difficile (strain CD196)</name>
    <name type="common">Peptoclostridium difficile</name>
    <dbReference type="NCBI Taxonomy" id="645462"/>
    <lineage>
        <taxon>Bacteria</taxon>
        <taxon>Bacillati</taxon>
        <taxon>Bacillota</taxon>
        <taxon>Clostridia</taxon>
        <taxon>Peptostreptococcales</taxon>
        <taxon>Peptostreptococcaceae</taxon>
        <taxon>Clostridioides</taxon>
    </lineage>
</organism>
<dbReference type="AlphaFoldDB" id="A0A0H3NB38"/>
<dbReference type="KEGG" id="cdc:CD196_1369"/>
<dbReference type="EMBL" id="FN538970">
    <property type="protein sequence ID" value="CBA62614.1"/>
    <property type="molecule type" value="Genomic_DNA"/>
</dbReference>
<dbReference type="Pfam" id="PF06207">
    <property type="entry name" value="DUF1002"/>
    <property type="match status" value="1"/>
</dbReference>
<evidence type="ECO:0000256" key="1">
    <source>
        <dbReference type="SAM" id="MobiDB-lite"/>
    </source>
</evidence>
<sequence length="400" mass="43195">MYVKSRRNIMKFKKQISSIVVSTMLVLGSMNLSYADGTNVVTLGANLSESQKQQMLNYFGVKKDQVLVLDVTNAEERQYLQGVATEGQLGKVTISCSYVEPTKKGNGINVKTANLTWVTSSMIASTLTTAGLEDANVIAAAPYPVSGTGALTGIMKAFEDASGKKLDETKKEIASEELVVTGDLGDDIGQEKATGVMNDIKTEIVKNGTKDTNQIANTINNVVNNYNITITPEQKEQIKGVMKKIADQNYDYNSMKNTLDNVSDNVNEQLKKLGESVKGSGILDTIGGWFSGIGDWFSGLFSGGDKKDLGILNNTNDESLGSDAVINSTEGVQINPQNNTNSNNDSDTNSSKNDTSSNNENNDSSQTNENNTTNNSENQSNNNDSVGFFEKIKNWLSGLF</sequence>
<keyword evidence="2" id="KW-0732">Signal</keyword>
<dbReference type="InterPro" id="IPR009343">
    <property type="entry name" value="DUF1002"/>
</dbReference>
<feature type="signal peptide" evidence="2">
    <location>
        <begin position="1"/>
        <end position="35"/>
    </location>
</feature>
<evidence type="ECO:0000313" key="4">
    <source>
        <dbReference type="Proteomes" id="UP000002068"/>
    </source>
</evidence>
<evidence type="ECO:0000256" key="2">
    <source>
        <dbReference type="SAM" id="SignalP"/>
    </source>
</evidence>
<dbReference type="Proteomes" id="UP000002068">
    <property type="component" value="Chromosome"/>
</dbReference>
<reference evidence="3 4" key="1">
    <citation type="journal article" date="2009" name="Genome Biol.">
        <title>Comparative genome and phenotypic analysis of Clostridium difficile 027 strains provides insight into the evolution of a hypervirulent bacterium.</title>
        <authorList>
            <person name="Stabler R.A."/>
            <person name="He M."/>
            <person name="Dawson L."/>
            <person name="Martin M."/>
            <person name="Valiente E."/>
            <person name="Corton C."/>
            <person name="Lawley T.D."/>
            <person name="Sebaihia M."/>
            <person name="Quail M.A."/>
            <person name="Rose G."/>
            <person name="Gerding D.N."/>
            <person name="Gibert M."/>
            <person name="Popoff M.R."/>
            <person name="Parkhill J."/>
            <person name="Dougan G."/>
            <person name="Wren B.W."/>
        </authorList>
    </citation>
    <scope>NUCLEOTIDE SEQUENCE [LARGE SCALE GENOMIC DNA]</scope>
    <source>
        <strain evidence="3 4">CD196</strain>
    </source>
</reference>
<gene>
    <name evidence="3" type="ordered locus">CD196_1369</name>
</gene>
<dbReference type="HOGENOM" id="CLU_050671_4_0_9"/>
<protein>
    <submittedName>
        <fullName evidence="3">Exported protein</fullName>
    </submittedName>
</protein>